<reference evidence="2" key="1">
    <citation type="journal article" date="2024" name="Int. J. Syst. Evol. Microbiol.">
        <title>Polycladomyces zharkentensis sp. nov., a novel thermophilic cellulose- and starch-degrading member of the Bacillota from a geothermal aquifer in Kazakhstan.</title>
        <authorList>
            <person name="Mashzhan A."/>
            <person name="Kistaubayeva A."/>
            <person name="Javier-Lopez R."/>
            <person name="Bissenova U."/>
            <person name="Bissenbay A."/>
            <person name="Birkeland N.K."/>
        </authorList>
    </citation>
    <scope>NUCLEOTIDE SEQUENCE</scope>
    <source>
        <strain evidence="2">ZKZ2T</strain>
    </source>
</reference>
<feature type="compositionally biased region" description="Basic and acidic residues" evidence="1">
    <location>
        <begin position="400"/>
        <end position="421"/>
    </location>
</feature>
<keyword evidence="3" id="KW-1185">Reference proteome</keyword>
<dbReference type="NCBIfam" id="TIGR01537">
    <property type="entry name" value="portal_HK97"/>
    <property type="match status" value="1"/>
</dbReference>
<feature type="region of interest" description="Disordered" evidence="1">
    <location>
        <begin position="394"/>
        <end position="421"/>
    </location>
</feature>
<dbReference type="RefSeq" id="WP_205493864.1">
    <property type="nucleotide sequence ID" value="NZ_JAFHAP010000006.1"/>
</dbReference>
<sequence length="421" mass="48311">MQLNLRQRLKVAWNVIRNKYSEAGYDFVKWFSPSNIFASRTGNILATNETIFAAITRLSNAMASLPLKLYRDFTPVNNRISDMIANSPNPNMTSFEFIRTLEVMRDTFGNGYALKMYDGNYQVESLLLLDPSRVEPVIEDNTYELWYEVQGKNGHYYVHNMDMIHVKHIAVTGQTIVYNSVGYKGISPIDVLRNTVDYDWKVRTFSLDQMDSAIRASFILKMNTTLSKEKKTEILNNFKEFYQANGGVIIQEAGTEINPIERSIIDTKVFDVEKITRSRVATVFNMPVHMLGEIEGTSYSSMEQLYLEFVQGTLLPIVRQYEQEFNRKLLTEQERLRGLTFKFNVNALLRGDIKTRGEFYFKGIRSGWFTPNEVRAYEELPPLDGGEKLYMSKDLAPIDDPTRTGKEVNAKNEPKTDAGSG</sequence>
<comment type="caution">
    <text evidence="2">The sequence shown here is derived from an EMBL/GenBank/DDBJ whole genome shotgun (WGS) entry which is preliminary data.</text>
</comment>
<dbReference type="Pfam" id="PF04860">
    <property type="entry name" value="Phage_portal"/>
    <property type="match status" value="1"/>
</dbReference>
<organism evidence="2 3">
    <name type="scientific">Polycladomyces zharkentensis</name>
    <dbReference type="NCBI Taxonomy" id="2807616"/>
    <lineage>
        <taxon>Bacteria</taxon>
        <taxon>Bacillati</taxon>
        <taxon>Bacillota</taxon>
        <taxon>Bacilli</taxon>
        <taxon>Bacillales</taxon>
        <taxon>Thermoactinomycetaceae</taxon>
        <taxon>Polycladomyces</taxon>
    </lineage>
</organism>
<evidence type="ECO:0000313" key="3">
    <source>
        <dbReference type="Proteomes" id="UP001177120"/>
    </source>
</evidence>
<proteinExistence type="predicted"/>
<dbReference type="Proteomes" id="UP001177120">
    <property type="component" value="Unassembled WGS sequence"/>
</dbReference>
<evidence type="ECO:0000313" key="2">
    <source>
        <dbReference type="EMBL" id="MBN2909148.1"/>
    </source>
</evidence>
<accession>A0ABS2WHW9</accession>
<dbReference type="InterPro" id="IPR006427">
    <property type="entry name" value="Portal_HK97"/>
</dbReference>
<name>A0ABS2WHW9_9BACL</name>
<evidence type="ECO:0000256" key="1">
    <source>
        <dbReference type="SAM" id="MobiDB-lite"/>
    </source>
</evidence>
<dbReference type="EMBL" id="JAFHAP010000006">
    <property type="protein sequence ID" value="MBN2909148.1"/>
    <property type="molecule type" value="Genomic_DNA"/>
</dbReference>
<protein>
    <submittedName>
        <fullName evidence="2">Phage portal protein</fullName>
    </submittedName>
</protein>
<gene>
    <name evidence="2" type="ORF">JQC72_06375</name>
</gene>
<dbReference type="InterPro" id="IPR006944">
    <property type="entry name" value="Phage/GTA_portal"/>
</dbReference>